<evidence type="ECO:0000313" key="2">
    <source>
        <dbReference type="EMBL" id="MBT8798348.1"/>
    </source>
</evidence>
<feature type="transmembrane region" description="Helical" evidence="1">
    <location>
        <begin position="52"/>
        <end position="70"/>
    </location>
</feature>
<reference evidence="2 3" key="1">
    <citation type="submission" date="2021-03" db="EMBL/GenBank/DDBJ databases">
        <title>Microbacterium pauli sp. nov., isolated from microfiltered milk.</title>
        <authorList>
            <person name="Bellassi P."/>
            <person name="Fontana A."/>
            <person name="Callegari M.L."/>
            <person name="Lorenzo M."/>
            <person name="Cappa F."/>
        </authorList>
    </citation>
    <scope>NUCLEOTIDE SEQUENCE [LARGE SCALE GENOMIC DNA]</scope>
    <source>
        <strain evidence="2 3">DSM 18909</strain>
    </source>
</reference>
<organism evidence="2 3">
    <name type="scientific">Microbacterium flavum</name>
    <dbReference type="NCBI Taxonomy" id="415216"/>
    <lineage>
        <taxon>Bacteria</taxon>
        <taxon>Bacillati</taxon>
        <taxon>Actinomycetota</taxon>
        <taxon>Actinomycetes</taxon>
        <taxon>Micrococcales</taxon>
        <taxon>Microbacteriaceae</taxon>
        <taxon>Microbacterium</taxon>
    </lineage>
</organism>
<sequence>MSGRIASRDRSRPLTQIARAIGLITLATGALQVVAPAFVLRRIGGEERAVSTHLFATIGFFMTVVGGLLAETAGRERPDAAVVAASIVQKAGATTAMTVGYLRGIFSPFALLVAAFDGVSAVLLMLLRGSMRAGGSR</sequence>
<feature type="transmembrane region" description="Helical" evidence="1">
    <location>
        <begin position="108"/>
        <end position="127"/>
    </location>
</feature>
<feature type="transmembrane region" description="Helical" evidence="1">
    <location>
        <begin position="20"/>
        <end position="40"/>
    </location>
</feature>
<name>A0ABS5XYR3_9MICO</name>
<accession>A0ABS5XYR3</accession>
<feature type="transmembrane region" description="Helical" evidence="1">
    <location>
        <begin position="82"/>
        <end position="102"/>
    </location>
</feature>
<dbReference type="Proteomes" id="UP000740605">
    <property type="component" value="Unassembled WGS sequence"/>
</dbReference>
<gene>
    <name evidence="2" type="ORF">J0P97_09705</name>
</gene>
<dbReference type="RefSeq" id="WP_215487589.1">
    <property type="nucleotide sequence ID" value="NZ_BAAAPJ010000006.1"/>
</dbReference>
<evidence type="ECO:0000313" key="3">
    <source>
        <dbReference type="Proteomes" id="UP000740605"/>
    </source>
</evidence>
<keyword evidence="1" id="KW-0472">Membrane</keyword>
<evidence type="ECO:0008006" key="4">
    <source>
        <dbReference type="Google" id="ProtNLM"/>
    </source>
</evidence>
<protein>
    <recommendedName>
        <fullName evidence="4">Major facilitator superfamily (MFS) profile domain-containing protein</fullName>
    </recommendedName>
</protein>
<evidence type="ECO:0000256" key="1">
    <source>
        <dbReference type="SAM" id="Phobius"/>
    </source>
</evidence>
<keyword evidence="3" id="KW-1185">Reference proteome</keyword>
<dbReference type="EMBL" id="JAFLHG010000008">
    <property type="protein sequence ID" value="MBT8798348.1"/>
    <property type="molecule type" value="Genomic_DNA"/>
</dbReference>
<keyword evidence="1" id="KW-1133">Transmembrane helix</keyword>
<proteinExistence type="predicted"/>
<keyword evidence="1" id="KW-0812">Transmembrane</keyword>
<comment type="caution">
    <text evidence="2">The sequence shown here is derived from an EMBL/GenBank/DDBJ whole genome shotgun (WGS) entry which is preliminary data.</text>
</comment>